<keyword evidence="3" id="KW-0812">Transmembrane</keyword>
<evidence type="ECO:0000313" key="5">
    <source>
        <dbReference type="EMBL" id="QQR37521.1"/>
    </source>
</evidence>
<keyword evidence="3" id="KW-1133">Transmembrane helix</keyword>
<evidence type="ECO:0000256" key="1">
    <source>
        <dbReference type="ARBA" id="ARBA00012528"/>
    </source>
</evidence>
<evidence type="ECO:0000259" key="4">
    <source>
        <dbReference type="PROSITE" id="PS50887"/>
    </source>
</evidence>
<dbReference type="Pfam" id="PF00990">
    <property type="entry name" value="GGDEF"/>
    <property type="match status" value="1"/>
</dbReference>
<dbReference type="SMART" id="SM00267">
    <property type="entry name" value="GGDEF"/>
    <property type="match status" value="1"/>
</dbReference>
<dbReference type="PANTHER" id="PTHR45138">
    <property type="entry name" value="REGULATORY COMPONENTS OF SENSORY TRANSDUCTION SYSTEM"/>
    <property type="match status" value="1"/>
</dbReference>
<name>A0ABX7C0D3_9HYPH</name>
<gene>
    <name evidence="5" type="ORF">JI749_07905</name>
</gene>
<accession>A0ABX7C0D3</accession>
<feature type="transmembrane region" description="Helical" evidence="3">
    <location>
        <begin position="93"/>
        <end position="115"/>
    </location>
</feature>
<protein>
    <recommendedName>
        <fullName evidence="1">diguanylate cyclase</fullName>
        <ecNumber evidence="1">2.7.7.65</ecNumber>
    </recommendedName>
</protein>
<dbReference type="InterPro" id="IPR043128">
    <property type="entry name" value="Rev_trsase/Diguanyl_cyclase"/>
</dbReference>
<dbReference type="RefSeq" id="WP_201661942.1">
    <property type="nucleotide sequence ID" value="NZ_CP068047.1"/>
</dbReference>
<feature type="transmembrane region" description="Helical" evidence="3">
    <location>
        <begin position="6"/>
        <end position="28"/>
    </location>
</feature>
<feature type="transmembrane region" description="Helical" evidence="3">
    <location>
        <begin position="191"/>
        <end position="208"/>
    </location>
</feature>
<feature type="transmembrane region" description="Helical" evidence="3">
    <location>
        <begin position="35"/>
        <end position="57"/>
    </location>
</feature>
<feature type="domain" description="GGDEF" evidence="4">
    <location>
        <begin position="245"/>
        <end position="378"/>
    </location>
</feature>
<dbReference type="PANTHER" id="PTHR45138:SF9">
    <property type="entry name" value="DIGUANYLATE CYCLASE DGCM-RELATED"/>
    <property type="match status" value="1"/>
</dbReference>
<dbReference type="InterPro" id="IPR029787">
    <property type="entry name" value="Nucleotide_cyclase"/>
</dbReference>
<keyword evidence="3" id="KW-0472">Membrane</keyword>
<dbReference type="Proteomes" id="UP000595460">
    <property type="component" value="Chromosome"/>
</dbReference>
<dbReference type="NCBIfam" id="TIGR00254">
    <property type="entry name" value="GGDEF"/>
    <property type="match status" value="1"/>
</dbReference>
<reference evidence="5 6" key="1">
    <citation type="submission" date="2021-01" db="EMBL/GenBank/DDBJ databases">
        <title>Genome seq and assembly of Devosia sp. G19.</title>
        <authorList>
            <person name="Chhetri G."/>
        </authorList>
    </citation>
    <scope>NUCLEOTIDE SEQUENCE [LARGE SCALE GENOMIC DNA]</scope>
    <source>
        <strain evidence="5 6">G19</strain>
    </source>
</reference>
<dbReference type="InterPro" id="IPR050469">
    <property type="entry name" value="Diguanylate_Cyclase"/>
</dbReference>
<dbReference type="InterPro" id="IPR000160">
    <property type="entry name" value="GGDEF_dom"/>
</dbReference>
<dbReference type="Gene3D" id="3.30.70.270">
    <property type="match status" value="1"/>
</dbReference>
<proteinExistence type="predicted"/>
<keyword evidence="6" id="KW-1185">Reference proteome</keyword>
<comment type="catalytic activity">
    <reaction evidence="2">
        <text>2 GTP = 3',3'-c-di-GMP + 2 diphosphate</text>
        <dbReference type="Rhea" id="RHEA:24898"/>
        <dbReference type="ChEBI" id="CHEBI:33019"/>
        <dbReference type="ChEBI" id="CHEBI:37565"/>
        <dbReference type="ChEBI" id="CHEBI:58805"/>
        <dbReference type="EC" id="2.7.7.65"/>
    </reaction>
</comment>
<evidence type="ECO:0000256" key="3">
    <source>
        <dbReference type="SAM" id="Phobius"/>
    </source>
</evidence>
<dbReference type="CDD" id="cd01949">
    <property type="entry name" value="GGDEF"/>
    <property type="match status" value="1"/>
</dbReference>
<organism evidence="5 6">
    <name type="scientific">Devosia oryziradicis</name>
    <dbReference type="NCBI Taxonomy" id="2801335"/>
    <lineage>
        <taxon>Bacteria</taxon>
        <taxon>Pseudomonadati</taxon>
        <taxon>Pseudomonadota</taxon>
        <taxon>Alphaproteobacteria</taxon>
        <taxon>Hyphomicrobiales</taxon>
        <taxon>Devosiaceae</taxon>
        <taxon>Devosia</taxon>
    </lineage>
</organism>
<feature type="transmembrane region" description="Helical" evidence="3">
    <location>
        <begin position="151"/>
        <end position="171"/>
    </location>
</feature>
<dbReference type="SUPFAM" id="SSF55073">
    <property type="entry name" value="Nucleotide cyclase"/>
    <property type="match status" value="1"/>
</dbReference>
<dbReference type="EMBL" id="CP068047">
    <property type="protein sequence ID" value="QQR37521.1"/>
    <property type="molecule type" value="Genomic_DNA"/>
</dbReference>
<dbReference type="EC" id="2.7.7.65" evidence="1"/>
<feature type="transmembrane region" description="Helical" evidence="3">
    <location>
        <begin position="121"/>
        <end position="139"/>
    </location>
</feature>
<evidence type="ECO:0000313" key="6">
    <source>
        <dbReference type="Proteomes" id="UP000595460"/>
    </source>
</evidence>
<dbReference type="PROSITE" id="PS50887">
    <property type="entry name" value="GGDEF"/>
    <property type="match status" value="1"/>
</dbReference>
<feature type="transmembrane region" description="Helical" evidence="3">
    <location>
        <begin position="63"/>
        <end position="81"/>
    </location>
</feature>
<sequence>MPLDQLSLLTAIAFSSAALTITLFVGWLGARRDTYLLNWSIGLMLVVAGVVMFGLLAEGYDPTLNFASFALTQGGFAFIYAGAIQFRAKPVPMAAVAIIGLGLIGLTGVAFLAGLSGLGTIFANLSMALLMALCAREYWCGRSESPMPMTANAALYAVSAISFVLCAAVLLSEQRWVMTAQPRNWAEDINSIVLIVGITGIGAISLTLNQSRWARHHRSEAMTDSLTGLLNRRALFDSMKTTLPPGAAVIMFDLDHFKSINDQLGHAAGDAVLEGFAALVKADLRRDDIAARLGGEEFCLVLPDLTKRSASGVAERIRAGFEAAHFATDRGIAETTLSAGVAISSIDGEPFEAVLKRADDALYAAKAAGRNRVHAPAPRLVA</sequence>
<evidence type="ECO:0000256" key="2">
    <source>
        <dbReference type="ARBA" id="ARBA00034247"/>
    </source>
</evidence>